<dbReference type="Gene3D" id="1.20.1250.20">
    <property type="entry name" value="MFS general substrate transporter like domains"/>
    <property type="match status" value="1"/>
</dbReference>
<name>A0A814U706_ADIRI</name>
<evidence type="ECO:0008006" key="4">
    <source>
        <dbReference type="Google" id="ProtNLM"/>
    </source>
</evidence>
<feature type="transmembrane region" description="Helical" evidence="1">
    <location>
        <begin position="74"/>
        <end position="91"/>
    </location>
</feature>
<protein>
    <recommendedName>
        <fullName evidence="4">Major facilitator superfamily (MFS) profile domain-containing protein</fullName>
    </recommendedName>
</protein>
<keyword evidence="1" id="KW-0812">Transmembrane</keyword>
<gene>
    <name evidence="2" type="ORF">EDS130_LOCUS23700</name>
</gene>
<organism evidence="2 3">
    <name type="scientific">Adineta ricciae</name>
    <name type="common">Rotifer</name>
    <dbReference type="NCBI Taxonomy" id="249248"/>
    <lineage>
        <taxon>Eukaryota</taxon>
        <taxon>Metazoa</taxon>
        <taxon>Spiralia</taxon>
        <taxon>Gnathifera</taxon>
        <taxon>Rotifera</taxon>
        <taxon>Eurotatoria</taxon>
        <taxon>Bdelloidea</taxon>
        <taxon>Adinetida</taxon>
        <taxon>Adinetidae</taxon>
        <taxon>Adineta</taxon>
    </lineage>
</organism>
<evidence type="ECO:0000256" key="1">
    <source>
        <dbReference type="SAM" id="Phobius"/>
    </source>
</evidence>
<dbReference type="Proteomes" id="UP000663852">
    <property type="component" value="Unassembled WGS sequence"/>
</dbReference>
<dbReference type="SUPFAM" id="SSF103473">
    <property type="entry name" value="MFS general substrate transporter"/>
    <property type="match status" value="1"/>
</dbReference>
<evidence type="ECO:0000313" key="3">
    <source>
        <dbReference type="Proteomes" id="UP000663852"/>
    </source>
</evidence>
<sequence length="127" mass="13791">MFGTFSCLSKGIVILIPSFIVLAVAQTKFVLWLGLILFSFASSVVINVINSFASKYGLQNEKGAILGIFRSLQALARAIGPLTASFAYWSIGEKATYIIGSLCLLCPLLILVNVQHRLRALPMKIAK</sequence>
<dbReference type="EMBL" id="CAJNOJ010000131">
    <property type="protein sequence ID" value="CAF1171254.1"/>
    <property type="molecule type" value="Genomic_DNA"/>
</dbReference>
<dbReference type="AlphaFoldDB" id="A0A814U706"/>
<keyword evidence="1" id="KW-0472">Membrane</keyword>
<proteinExistence type="predicted"/>
<dbReference type="InterPro" id="IPR036259">
    <property type="entry name" value="MFS_trans_sf"/>
</dbReference>
<feature type="transmembrane region" description="Helical" evidence="1">
    <location>
        <begin position="31"/>
        <end position="53"/>
    </location>
</feature>
<dbReference type="OrthoDB" id="196650at2759"/>
<reference evidence="2" key="1">
    <citation type="submission" date="2021-02" db="EMBL/GenBank/DDBJ databases">
        <authorList>
            <person name="Nowell W R."/>
        </authorList>
    </citation>
    <scope>NUCLEOTIDE SEQUENCE</scope>
</reference>
<keyword evidence="1" id="KW-1133">Transmembrane helix</keyword>
<evidence type="ECO:0000313" key="2">
    <source>
        <dbReference type="EMBL" id="CAF1171254.1"/>
    </source>
</evidence>
<comment type="caution">
    <text evidence="2">The sequence shown here is derived from an EMBL/GenBank/DDBJ whole genome shotgun (WGS) entry which is preliminary data.</text>
</comment>
<feature type="transmembrane region" description="Helical" evidence="1">
    <location>
        <begin position="97"/>
        <end position="114"/>
    </location>
</feature>
<accession>A0A814U706</accession>
<feature type="transmembrane region" description="Helical" evidence="1">
    <location>
        <begin position="7"/>
        <end position="25"/>
    </location>
</feature>